<sequence length="202" mass="22639">MSACADPLPVQRVDPVQDEVAADVPLSLSAVRAGLWTLFNDGRAAESPNRFPASDRLHLFEAVPLRAASQQQVGAPADHVLRQESALNPALRRYLGLSEEVRGQDLYLYQPTGPHYWDSEYVQDQRVLPFSCQFVVHLREAGADTTRIEVIEVMPQVVMGTKWAFARHGIGIERVPDVQRVAPTTRDRQQLLARILDHLAQR</sequence>
<evidence type="ECO:0008006" key="3">
    <source>
        <dbReference type="Google" id="ProtNLM"/>
    </source>
</evidence>
<gene>
    <name evidence="1" type="ORF">IFO71_07710</name>
</gene>
<name>A0AAW3ZL26_9GAMM</name>
<comment type="caution">
    <text evidence="1">The sequence shown here is derived from an EMBL/GenBank/DDBJ whole genome shotgun (WGS) entry which is preliminary data.</text>
</comment>
<protein>
    <recommendedName>
        <fullName evidence="3">Lipoprotein</fullName>
    </recommendedName>
</protein>
<dbReference type="AlphaFoldDB" id="A0AAW3ZL26"/>
<organism evidence="1 2">
    <name type="scientific">Pseudomarimonas arenosa</name>
    <dbReference type="NCBI Taxonomy" id="2774145"/>
    <lineage>
        <taxon>Bacteria</taxon>
        <taxon>Pseudomonadati</taxon>
        <taxon>Pseudomonadota</taxon>
        <taxon>Gammaproteobacteria</taxon>
        <taxon>Lysobacterales</taxon>
        <taxon>Lysobacteraceae</taxon>
        <taxon>Pseudomarimonas</taxon>
    </lineage>
</organism>
<keyword evidence="2" id="KW-1185">Reference proteome</keyword>
<reference evidence="1 2" key="1">
    <citation type="submission" date="2020-09" db="EMBL/GenBank/DDBJ databases">
        <title>Pseudoxanthomonas sp. CAU 1598 isolated from sand of Yaerae Beach.</title>
        <authorList>
            <person name="Kim W."/>
        </authorList>
    </citation>
    <scope>NUCLEOTIDE SEQUENCE [LARGE SCALE GENOMIC DNA]</scope>
    <source>
        <strain evidence="1 2">CAU 1598</strain>
    </source>
</reference>
<proteinExistence type="predicted"/>
<dbReference type="Proteomes" id="UP000613768">
    <property type="component" value="Unassembled WGS sequence"/>
</dbReference>
<accession>A0AAW3ZL26</accession>
<evidence type="ECO:0000313" key="1">
    <source>
        <dbReference type="EMBL" id="MBD8525625.1"/>
    </source>
</evidence>
<dbReference type="RefSeq" id="WP_192028969.1">
    <property type="nucleotide sequence ID" value="NZ_JACYTR010000010.1"/>
</dbReference>
<dbReference type="EMBL" id="JACYTR010000010">
    <property type="protein sequence ID" value="MBD8525625.1"/>
    <property type="molecule type" value="Genomic_DNA"/>
</dbReference>
<evidence type="ECO:0000313" key="2">
    <source>
        <dbReference type="Proteomes" id="UP000613768"/>
    </source>
</evidence>